<gene>
    <name evidence="3" type="ordered locus">Hbal_2759</name>
</gene>
<dbReference type="PANTHER" id="PTHR43569">
    <property type="entry name" value="AMIDOHYDROLASE"/>
    <property type="match status" value="1"/>
</dbReference>
<evidence type="ECO:0000313" key="3">
    <source>
        <dbReference type="EMBL" id="ACT60432.1"/>
    </source>
</evidence>
<comment type="similarity">
    <text evidence="1">Belongs to the metallo-dependent hydrolases superfamily.</text>
</comment>
<keyword evidence="4" id="KW-1185">Reference proteome</keyword>
<dbReference type="Pfam" id="PF04909">
    <property type="entry name" value="Amidohydro_2"/>
    <property type="match status" value="1"/>
</dbReference>
<proteinExistence type="inferred from homology"/>
<dbReference type="HOGENOM" id="CLU_044590_3_1_5"/>
<dbReference type="RefSeq" id="WP_015828582.1">
    <property type="nucleotide sequence ID" value="NC_012982.1"/>
</dbReference>
<dbReference type="SUPFAM" id="SSF51556">
    <property type="entry name" value="Metallo-dependent hydrolases"/>
    <property type="match status" value="1"/>
</dbReference>
<feature type="domain" description="Amidohydrolase-related" evidence="2">
    <location>
        <begin position="7"/>
        <end position="295"/>
    </location>
</feature>
<dbReference type="STRING" id="582402.Hbal_2759"/>
<dbReference type="KEGG" id="hba:Hbal_2759"/>
<dbReference type="GO" id="GO:0016787">
    <property type="term" value="F:hydrolase activity"/>
    <property type="evidence" value="ECO:0007669"/>
    <property type="project" value="UniProtKB-KW"/>
</dbReference>
<dbReference type="Gene3D" id="3.20.20.140">
    <property type="entry name" value="Metal-dependent hydrolases"/>
    <property type="match status" value="1"/>
</dbReference>
<dbReference type="PANTHER" id="PTHR43569:SF1">
    <property type="entry name" value="BLL3371 PROTEIN"/>
    <property type="match status" value="1"/>
</dbReference>
<organism evidence="3 4">
    <name type="scientific">Hirschia baltica (strain ATCC 49814 / DSM 5838 / IFAM 1418)</name>
    <dbReference type="NCBI Taxonomy" id="582402"/>
    <lineage>
        <taxon>Bacteria</taxon>
        <taxon>Pseudomonadati</taxon>
        <taxon>Pseudomonadota</taxon>
        <taxon>Alphaproteobacteria</taxon>
        <taxon>Hyphomonadales</taxon>
        <taxon>Hyphomonadaceae</taxon>
        <taxon>Hirschia</taxon>
    </lineage>
</organism>
<dbReference type="InterPro" id="IPR052350">
    <property type="entry name" value="Metallo-dep_Lactonases"/>
</dbReference>
<dbReference type="eggNOG" id="COG3618">
    <property type="taxonomic scope" value="Bacteria"/>
</dbReference>
<dbReference type="OrthoDB" id="9787654at2"/>
<name>C6XQD3_HIRBI</name>
<evidence type="ECO:0000259" key="2">
    <source>
        <dbReference type="Pfam" id="PF04909"/>
    </source>
</evidence>
<accession>C6XQD3</accession>
<dbReference type="InterPro" id="IPR032466">
    <property type="entry name" value="Metal_Hydrolase"/>
</dbReference>
<dbReference type="InterPro" id="IPR006680">
    <property type="entry name" value="Amidohydro-rel"/>
</dbReference>
<sequence length="299" mass="33615">MRNTPFVDAHVHFWDLKATEYPWLTPPFASDGLMGSVEAIASNYSPIEYAKDARNWNIAGLVHIDAGAAPEYATNETRWLDGLISQHNAPSGIIGFANLMDPNLHAVLDAHSQSSAFRGIRQIVNYHPNPYRTYTPTDLTLNDAWKSGFAQLAKYGLSFDLQAFGSQFPALSKFFAEHDAIPIMINHAGMPFHDEYEDWQKGMKALASLPQCSVKISGFGITDHNWNKNSIHPYITELIDLFSPDRVMFASDFPTDKLYADFDTCLSAYAEIIQGFSNDEKRNMWGRNANKLYRLGLPI</sequence>
<keyword evidence="3" id="KW-0378">Hydrolase</keyword>
<protein>
    <submittedName>
        <fullName evidence="3">Amidohydrolase 2</fullName>
    </submittedName>
</protein>
<dbReference type="Proteomes" id="UP000002745">
    <property type="component" value="Chromosome"/>
</dbReference>
<reference evidence="4" key="1">
    <citation type="journal article" date="2011" name="J. Bacteriol.">
        <title>Genome sequences of eight morphologically diverse alphaproteobacteria.</title>
        <authorList>
            <consortium name="US DOE Joint Genome Institute"/>
            <person name="Brown P.J."/>
            <person name="Kysela D.T."/>
            <person name="Buechlein A."/>
            <person name="Hemmerich C."/>
            <person name="Brun Y.V."/>
        </authorList>
    </citation>
    <scope>NUCLEOTIDE SEQUENCE [LARGE SCALE GENOMIC DNA]</scope>
    <source>
        <strain evidence="4">ATCC 49814 / DSM 5838 / IFAM 1418</strain>
    </source>
</reference>
<evidence type="ECO:0000256" key="1">
    <source>
        <dbReference type="ARBA" id="ARBA00038310"/>
    </source>
</evidence>
<evidence type="ECO:0000313" key="4">
    <source>
        <dbReference type="Proteomes" id="UP000002745"/>
    </source>
</evidence>
<dbReference type="EMBL" id="CP001678">
    <property type="protein sequence ID" value="ACT60432.1"/>
    <property type="molecule type" value="Genomic_DNA"/>
</dbReference>
<dbReference type="AlphaFoldDB" id="C6XQD3"/>